<name>A0ABR2B985_9ROSI</name>
<keyword evidence="2" id="KW-1185">Reference proteome</keyword>
<dbReference type="Proteomes" id="UP001472677">
    <property type="component" value="Unassembled WGS sequence"/>
</dbReference>
<comment type="caution">
    <text evidence="1">The sequence shown here is derived from an EMBL/GenBank/DDBJ whole genome shotgun (WGS) entry which is preliminary data.</text>
</comment>
<dbReference type="EMBL" id="JBBPBM010000150">
    <property type="protein sequence ID" value="KAK8503559.1"/>
    <property type="molecule type" value="Genomic_DNA"/>
</dbReference>
<organism evidence="1 2">
    <name type="scientific">Hibiscus sabdariffa</name>
    <name type="common">roselle</name>
    <dbReference type="NCBI Taxonomy" id="183260"/>
    <lineage>
        <taxon>Eukaryota</taxon>
        <taxon>Viridiplantae</taxon>
        <taxon>Streptophyta</taxon>
        <taxon>Embryophyta</taxon>
        <taxon>Tracheophyta</taxon>
        <taxon>Spermatophyta</taxon>
        <taxon>Magnoliopsida</taxon>
        <taxon>eudicotyledons</taxon>
        <taxon>Gunneridae</taxon>
        <taxon>Pentapetalae</taxon>
        <taxon>rosids</taxon>
        <taxon>malvids</taxon>
        <taxon>Malvales</taxon>
        <taxon>Malvaceae</taxon>
        <taxon>Malvoideae</taxon>
        <taxon>Hibiscus</taxon>
    </lineage>
</organism>
<evidence type="ECO:0000313" key="2">
    <source>
        <dbReference type="Proteomes" id="UP001472677"/>
    </source>
</evidence>
<protein>
    <submittedName>
        <fullName evidence="1">Uncharacterized protein</fullName>
    </submittedName>
</protein>
<accession>A0ABR2B985</accession>
<reference evidence="1 2" key="1">
    <citation type="journal article" date="2024" name="G3 (Bethesda)">
        <title>Genome assembly of Hibiscus sabdariffa L. provides insights into metabolisms of medicinal natural products.</title>
        <authorList>
            <person name="Kim T."/>
        </authorList>
    </citation>
    <scope>NUCLEOTIDE SEQUENCE [LARGE SCALE GENOMIC DNA]</scope>
    <source>
        <strain evidence="1">TK-2024</strain>
        <tissue evidence="1">Old leaves</tissue>
    </source>
</reference>
<evidence type="ECO:0000313" key="1">
    <source>
        <dbReference type="EMBL" id="KAK8503559.1"/>
    </source>
</evidence>
<proteinExistence type="predicted"/>
<gene>
    <name evidence="1" type="ORF">V6N12_000629</name>
</gene>
<sequence length="172" mass="19166">MVQDLSSLVKGSFEPIGDLVYGFEFAPIALGGLLSYVELLADEGKYGNYCILRYNLVRALKVLESKNDGKLFGLMNGTFTLGMDTWICKISPLINFCSPSASSINGFASMNDSNGEWSWTNFEHQLPLHILLPIAAIKPQLCSNPLICRVGNRMMIRKFSIRPAYRIEHSIV</sequence>